<dbReference type="EMBL" id="NMPM01000156">
    <property type="protein sequence ID" value="PAV24491.1"/>
    <property type="molecule type" value="Genomic_DNA"/>
</dbReference>
<dbReference type="Gene3D" id="2.130.10.10">
    <property type="entry name" value="YVTN repeat-like/Quinoprotein amine dehydrogenase"/>
    <property type="match status" value="1"/>
</dbReference>
<dbReference type="InterPro" id="IPR001680">
    <property type="entry name" value="WD40_rpt"/>
</dbReference>
<name>A0A2A2HYQ1_9GAMM</name>
<proteinExistence type="predicted"/>
<gene>
    <name evidence="4" type="ORF">CF392_15990</name>
</gene>
<feature type="repeat" description="WD" evidence="3">
    <location>
        <begin position="1"/>
        <end position="34"/>
    </location>
</feature>
<keyword evidence="5" id="KW-1185">Reference proteome</keyword>
<keyword evidence="1 3" id="KW-0853">WD repeat</keyword>
<dbReference type="AlphaFoldDB" id="A0A2A2HYQ1"/>
<comment type="caution">
    <text evidence="4">The sequence shown here is derived from an EMBL/GenBank/DDBJ whole genome shotgun (WGS) entry which is preliminary data.</text>
</comment>
<organism evidence="4 5">
    <name type="scientific">Tamilnaduibacter salinus</name>
    <dbReference type="NCBI Taxonomy" id="1484056"/>
    <lineage>
        <taxon>Bacteria</taxon>
        <taxon>Pseudomonadati</taxon>
        <taxon>Pseudomonadota</taxon>
        <taxon>Gammaproteobacteria</taxon>
        <taxon>Pseudomonadales</taxon>
        <taxon>Marinobacteraceae</taxon>
        <taxon>Tamilnaduibacter</taxon>
    </lineage>
</organism>
<protein>
    <submittedName>
        <fullName evidence="4">Uncharacterized protein</fullName>
    </submittedName>
</protein>
<dbReference type="SUPFAM" id="SSF101908">
    <property type="entry name" value="Putative isomerase YbhE"/>
    <property type="match status" value="1"/>
</dbReference>
<dbReference type="RefSeq" id="WP_095612401.1">
    <property type="nucleotide sequence ID" value="NZ_NMPM01000156.1"/>
</dbReference>
<evidence type="ECO:0000313" key="5">
    <source>
        <dbReference type="Proteomes" id="UP000218332"/>
    </source>
</evidence>
<dbReference type="InterPro" id="IPR015943">
    <property type="entry name" value="WD40/YVTN_repeat-like_dom_sf"/>
</dbReference>
<evidence type="ECO:0000256" key="1">
    <source>
        <dbReference type="ARBA" id="ARBA00022574"/>
    </source>
</evidence>
<dbReference type="InterPro" id="IPR019775">
    <property type="entry name" value="WD40_repeat_CS"/>
</dbReference>
<accession>A0A2A2HYQ1</accession>
<sequence length="297" mass="32894">MSVSVSSSGDYAISSHRDNVLVLWDLEDRQSDVLAENANIYSARFVRGRPAFIWQDLDNVVHVESVDGKQLRSFEHFPTYGHAMTGDLGTYLSVDDKWNVYAGYGDERKQVLSDGISPSFVGTGKLLNLSLSTEKERFLTAGSGSDKGRIADYPPISEERRFSRYGGVNLWGLSAFEPKARMSGFAAKTHATLSPDGEWVVGGDENGNLLYWNSDDPDTRHIAAVDGLGVPTMKRSGEGYAVVDAWNDEKLIPVPEGLEIHRPILHVSFIHGSEYYLRFNNDSDATALFKTGNPWPQ</sequence>
<dbReference type="PROSITE" id="PS50082">
    <property type="entry name" value="WD_REPEATS_2"/>
    <property type="match status" value="1"/>
</dbReference>
<dbReference type="PROSITE" id="PS00678">
    <property type="entry name" value="WD_REPEATS_1"/>
    <property type="match status" value="1"/>
</dbReference>
<reference evidence="4 5" key="1">
    <citation type="submission" date="2017-07" db="EMBL/GenBank/DDBJ databases">
        <title>Tamlnaduibacter salinus (Mi-7) genome sequencing.</title>
        <authorList>
            <person name="Verma A."/>
            <person name="Krishnamurthi S."/>
        </authorList>
    </citation>
    <scope>NUCLEOTIDE SEQUENCE [LARGE SCALE GENOMIC DNA]</scope>
    <source>
        <strain evidence="4 5">Mi-7</strain>
    </source>
</reference>
<keyword evidence="2" id="KW-0677">Repeat</keyword>
<evidence type="ECO:0000256" key="2">
    <source>
        <dbReference type="ARBA" id="ARBA00022737"/>
    </source>
</evidence>
<evidence type="ECO:0000313" key="4">
    <source>
        <dbReference type="EMBL" id="PAV24491.1"/>
    </source>
</evidence>
<evidence type="ECO:0000256" key="3">
    <source>
        <dbReference type="PROSITE-ProRule" id="PRU00221"/>
    </source>
</evidence>
<dbReference type="Proteomes" id="UP000218332">
    <property type="component" value="Unassembled WGS sequence"/>
</dbReference>
<feature type="non-terminal residue" evidence="4">
    <location>
        <position position="297"/>
    </location>
</feature>